<dbReference type="AlphaFoldDB" id="A0A4D6N9K5"/>
<evidence type="ECO:0000313" key="2">
    <source>
        <dbReference type="Proteomes" id="UP000501690"/>
    </source>
</evidence>
<name>A0A4D6N9K5_VIGUN</name>
<keyword evidence="2" id="KW-1185">Reference proteome</keyword>
<evidence type="ECO:0000313" key="1">
    <source>
        <dbReference type="EMBL" id="QCE10513.1"/>
    </source>
</evidence>
<proteinExistence type="predicted"/>
<reference evidence="1 2" key="1">
    <citation type="submission" date="2019-04" db="EMBL/GenBank/DDBJ databases">
        <title>An improved genome assembly and genetic linkage map for asparagus bean, Vigna unguiculata ssp. sesquipedialis.</title>
        <authorList>
            <person name="Xia Q."/>
            <person name="Zhang R."/>
            <person name="Dong Y."/>
        </authorList>
    </citation>
    <scope>NUCLEOTIDE SEQUENCE [LARGE SCALE GENOMIC DNA]</scope>
    <source>
        <tissue evidence="1">Leaf</tissue>
    </source>
</reference>
<protein>
    <submittedName>
        <fullName evidence="1">Uncharacterized protein</fullName>
    </submittedName>
</protein>
<organism evidence="1 2">
    <name type="scientific">Vigna unguiculata</name>
    <name type="common">Cowpea</name>
    <dbReference type="NCBI Taxonomy" id="3917"/>
    <lineage>
        <taxon>Eukaryota</taxon>
        <taxon>Viridiplantae</taxon>
        <taxon>Streptophyta</taxon>
        <taxon>Embryophyta</taxon>
        <taxon>Tracheophyta</taxon>
        <taxon>Spermatophyta</taxon>
        <taxon>Magnoliopsida</taxon>
        <taxon>eudicotyledons</taxon>
        <taxon>Gunneridae</taxon>
        <taxon>Pentapetalae</taxon>
        <taxon>rosids</taxon>
        <taxon>fabids</taxon>
        <taxon>Fabales</taxon>
        <taxon>Fabaceae</taxon>
        <taxon>Papilionoideae</taxon>
        <taxon>50 kb inversion clade</taxon>
        <taxon>NPAAA clade</taxon>
        <taxon>indigoferoid/millettioid clade</taxon>
        <taxon>Phaseoleae</taxon>
        <taxon>Vigna</taxon>
    </lineage>
</organism>
<sequence>MVAEMQRALCSEKEWVGDAVMEHELNLVQVAYDATSPLMISGDETSPLSVVQTPFETDPGKQWRIQSLVASFFVPEGRVYISYDVQ</sequence>
<dbReference type="Proteomes" id="UP000501690">
    <property type="component" value="Linkage Group LG10"/>
</dbReference>
<accession>A0A4D6N9K5</accession>
<dbReference type="EMBL" id="CP039354">
    <property type="protein sequence ID" value="QCE10513.1"/>
    <property type="molecule type" value="Genomic_DNA"/>
</dbReference>
<gene>
    <name evidence="1" type="ORF">DEO72_LG10g1743</name>
</gene>